<feature type="region of interest" description="Disordered" evidence="1">
    <location>
        <begin position="28"/>
        <end position="53"/>
    </location>
</feature>
<gene>
    <name evidence="2" type="ORF">PRUPE_3G101300</name>
</gene>
<organism evidence="2 3">
    <name type="scientific">Prunus persica</name>
    <name type="common">Peach</name>
    <name type="synonym">Amygdalus persica</name>
    <dbReference type="NCBI Taxonomy" id="3760"/>
    <lineage>
        <taxon>Eukaryota</taxon>
        <taxon>Viridiplantae</taxon>
        <taxon>Streptophyta</taxon>
        <taxon>Embryophyta</taxon>
        <taxon>Tracheophyta</taxon>
        <taxon>Spermatophyta</taxon>
        <taxon>Magnoliopsida</taxon>
        <taxon>eudicotyledons</taxon>
        <taxon>Gunneridae</taxon>
        <taxon>Pentapetalae</taxon>
        <taxon>rosids</taxon>
        <taxon>fabids</taxon>
        <taxon>Rosales</taxon>
        <taxon>Rosaceae</taxon>
        <taxon>Amygdaloideae</taxon>
        <taxon>Amygdaleae</taxon>
        <taxon>Prunus</taxon>
    </lineage>
</organism>
<evidence type="ECO:0000256" key="1">
    <source>
        <dbReference type="SAM" id="MobiDB-lite"/>
    </source>
</evidence>
<feature type="region of interest" description="Disordered" evidence="1">
    <location>
        <begin position="65"/>
        <end position="84"/>
    </location>
</feature>
<dbReference type="PANTHER" id="PTHR31038">
    <property type="entry name" value="EXPRESSED PROTEIN-RELATED"/>
    <property type="match status" value="1"/>
</dbReference>
<sequence length="174" mass="18685">MMLSLDVANLNFDSMTMCSLEQNIDGLTDGSDGNTKEDNHHTQRNNGSGSMQFADNDVKVHTQLRPTTNGEVNENSTNASGTRPPAGFLGVSLHSPYDKIGISTSFVAPSAGAGLPFDAMVLGSIWPLGFLMKYCSMLRNRMLAYPSFLFKVGTEIVIDSCCATFSENGKGFLG</sequence>
<dbReference type="AlphaFoldDB" id="A0A251PY38"/>
<dbReference type="Gramene" id="ONI16486">
    <property type="protein sequence ID" value="ONI16486"/>
    <property type="gene ID" value="PRUPE_3G101300"/>
</dbReference>
<feature type="compositionally biased region" description="Polar residues" evidence="1">
    <location>
        <begin position="65"/>
        <end position="81"/>
    </location>
</feature>
<protein>
    <submittedName>
        <fullName evidence="2">Uncharacterized protein</fullName>
    </submittedName>
</protein>
<evidence type="ECO:0000313" key="2">
    <source>
        <dbReference type="EMBL" id="ONI16486.1"/>
    </source>
</evidence>
<dbReference type="STRING" id="3760.A0A251PY38"/>
<accession>A0A251PY38</accession>
<keyword evidence="3" id="KW-1185">Reference proteome</keyword>
<proteinExistence type="predicted"/>
<dbReference type="PANTHER" id="PTHR31038:SF18">
    <property type="entry name" value="PROTEIN RETICULATA-RELATED 1, CHLOROPLASTIC"/>
    <property type="match status" value="1"/>
</dbReference>
<feature type="compositionally biased region" description="Polar residues" evidence="1">
    <location>
        <begin position="44"/>
        <end position="53"/>
    </location>
</feature>
<dbReference type="EMBL" id="CM007653">
    <property type="protein sequence ID" value="ONI16486.1"/>
    <property type="molecule type" value="Genomic_DNA"/>
</dbReference>
<reference evidence="2 3" key="1">
    <citation type="journal article" date="2013" name="Nat. Genet.">
        <title>The high-quality draft genome of peach (Prunus persica) identifies unique patterns of genetic diversity, domestication and genome evolution.</title>
        <authorList>
            <consortium name="International Peach Genome Initiative"/>
            <person name="Verde I."/>
            <person name="Abbott A.G."/>
            <person name="Scalabrin S."/>
            <person name="Jung S."/>
            <person name="Shu S."/>
            <person name="Marroni F."/>
            <person name="Zhebentyayeva T."/>
            <person name="Dettori M.T."/>
            <person name="Grimwood J."/>
            <person name="Cattonaro F."/>
            <person name="Zuccolo A."/>
            <person name="Rossini L."/>
            <person name="Jenkins J."/>
            <person name="Vendramin E."/>
            <person name="Meisel L.A."/>
            <person name="Decroocq V."/>
            <person name="Sosinski B."/>
            <person name="Prochnik S."/>
            <person name="Mitros T."/>
            <person name="Policriti A."/>
            <person name="Cipriani G."/>
            <person name="Dondini L."/>
            <person name="Ficklin S."/>
            <person name="Goodstein D.M."/>
            <person name="Xuan P."/>
            <person name="Del Fabbro C."/>
            <person name="Aramini V."/>
            <person name="Copetti D."/>
            <person name="Gonzalez S."/>
            <person name="Horner D.S."/>
            <person name="Falchi R."/>
            <person name="Lucas S."/>
            <person name="Mica E."/>
            <person name="Maldonado J."/>
            <person name="Lazzari B."/>
            <person name="Bielenberg D."/>
            <person name="Pirona R."/>
            <person name="Miculan M."/>
            <person name="Barakat A."/>
            <person name="Testolin R."/>
            <person name="Stella A."/>
            <person name="Tartarini S."/>
            <person name="Tonutti P."/>
            <person name="Arus P."/>
            <person name="Orellana A."/>
            <person name="Wells C."/>
            <person name="Main D."/>
            <person name="Vizzotto G."/>
            <person name="Silva H."/>
            <person name="Salamini F."/>
            <person name="Schmutz J."/>
            <person name="Morgante M."/>
            <person name="Rokhsar D.S."/>
        </authorList>
    </citation>
    <scope>NUCLEOTIDE SEQUENCE [LARGE SCALE GENOMIC DNA]</scope>
    <source>
        <strain evidence="3">cv. Nemared</strain>
    </source>
</reference>
<name>A0A251PY38_PRUPE</name>
<evidence type="ECO:0000313" key="3">
    <source>
        <dbReference type="Proteomes" id="UP000006882"/>
    </source>
</evidence>
<dbReference type="Proteomes" id="UP000006882">
    <property type="component" value="Chromosome G3"/>
</dbReference>